<gene>
    <name evidence="6" type="ORF">OTI717_LOCUS21724</name>
    <name evidence="5" type="ORF">RFH988_LOCUS15508</name>
</gene>
<dbReference type="GO" id="GO:0005509">
    <property type="term" value="F:calcium ion binding"/>
    <property type="evidence" value="ECO:0007669"/>
    <property type="project" value="InterPro"/>
</dbReference>
<evidence type="ECO:0000313" key="7">
    <source>
        <dbReference type="Proteomes" id="UP000663882"/>
    </source>
</evidence>
<dbReference type="AlphaFoldDB" id="A0A814INS1"/>
<sequence>MKKTFDSNWNKSEQHLTVSIVKYDFDQKFSEPLFGHSIEFDYKRDIKCLSKVLQNYNINHTLDLDFILRFLSSYKYEKRMILVHGLEYEYDYKIIKMICEQPESSVRLCTLAMVIDPIELYVRDFYDLLISKQTDENNCDILRKLLEILLALNNYDIQKFKEIYENLFKNSLENDIELIHDKKSIMSKLLIQLLEGKRCEVNAHSISVAKTIAGQLYEVRQGTSDIDSDTYTQLFTRDSFSQLAAIFDIYEDKYGQSIQEAIEHQFKNEIEIKCFQDMVEYIRLPNNYYSKILRQALDEIPIDYKTLIRIIIGHQSKDLDEIKLEYSKIYDETLDKTIEDCIDIPGIKHAFIMIITSGKKLLSSHCERAIFGRRNHSSPTNSRLSPTNSRLSPTNSRLSPTNSRLSPTNSRLSPIIMGGMEIKHRSQEAIDKLAHILKIKRPH</sequence>
<dbReference type="Gene3D" id="1.10.220.10">
    <property type="entry name" value="Annexin"/>
    <property type="match status" value="3"/>
</dbReference>
<feature type="region of interest" description="Disordered" evidence="4">
    <location>
        <begin position="373"/>
        <end position="412"/>
    </location>
</feature>
<keyword evidence="3" id="KW-0041">Annexin</keyword>
<dbReference type="Pfam" id="PF00191">
    <property type="entry name" value="Annexin"/>
    <property type="match status" value="1"/>
</dbReference>
<accession>A0A814INS1</accession>
<evidence type="ECO:0000256" key="3">
    <source>
        <dbReference type="ARBA" id="ARBA00023216"/>
    </source>
</evidence>
<dbReference type="Proteomes" id="UP000663823">
    <property type="component" value="Unassembled WGS sequence"/>
</dbReference>
<feature type="compositionally biased region" description="Polar residues" evidence="4">
    <location>
        <begin position="377"/>
        <end position="412"/>
    </location>
</feature>
<dbReference type="GO" id="GO:0005737">
    <property type="term" value="C:cytoplasm"/>
    <property type="evidence" value="ECO:0007669"/>
    <property type="project" value="TreeGrafter"/>
</dbReference>
<dbReference type="InterPro" id="IPR037104">
    <property type="entry name" value="Annexin_sf"/>
</dbReference>
<dbReference type="PANTHER" id="PTHR10502">
    <property type="entry name" value="ANNEXIN"/>
    <property type="match status" value="1"/>
</dbReference>
<organism evidence="5 7">
    <name type="scientific">Rotaria sordida</name>
    <dbReference type="NCBI Taxonomy" id="392033"/>
    <lineage>
        <taxon>Eukaryota</taxon>
        <taxon>Metazoa</taxon>
        <taxon>Spiralia</taxon>
        <taxon>Gnathifera</taxon>
        <taxon>Rotifera</taxon>
        <taxon>Eurotatoria</taxon>
        <taxon>Bdelloidea</taxon>
        <taxon>Philodinida</taxon>
        <taxon>Philodinidae</taxon>
        <taxon>Rotaria</taxon>
    </lineage>
</organism>
<dbReference type="Proteomes" id="UP000663882">
    <property type="component" value="Unassembled WGS sequence"/>
</dbReference>
<dbReference type="GO" id="GO:0005544">
    <property type="term" value="F:calcium-dependent phospholipid binding"/>
    <property type="evidence" value="ECO:0007669"/>
    <property type="project" value="InterPro"/>
</dbReference>
<comment type="caution">
    <text evidence="5">The sequence shown here is derived from an EMBL/GenBank/DDBJ whole genome shotgun (WGS) entry which is preliminary data.</text>
</comment>
<evidence type="ECO:0000256" key="2">
    <source>
        <dbReference type="ARBA" id="ARBA00022737"/>
    </source>
</evidence>
<proteinExistence type="inferred from homology"/>
<dbReference type="PANTHER" id="PTHR10502:SF102">
    <property type="entry name" value="ANNEXIN B11"/>
    <property type="match status" value="1"/>
</dbReference>
<comment type="similarity">
    <text evidence="1">Belongs to the annexin family.</text>
</comment>
<dbReference type="GO" id="GO:0005886">
    <property type="term" value="C:plasma membrane"/>
    <property type="evidence" value="ECO:0007669"/>
    <property type="project" value="TreeGrafter"/>
</dbReference>
<evidence type="ECO:0000256" key="1">
    <source>
        <dbReference type="ARBA" id="ARBA00007831"/>
    </source>
</evidence>
<protein>
    <submittedName>
        <fullName evidence="5">Uncharacterized protein</fullName>
    </submittedName>
</protein>
<dbReference type="EMBL" id="CAJOAX010003571">
    <property type="protein sequence ID" value="CAF3861505.1"/>
    <property type="molecule type" value="Genomic_DNA"/>
</dbReference>
<dbReference type="GO" id="GO:0001786">
    <property type="term" value="F:phosphatidylserine binding"/>
    <property type="evidence" value="ECO:0007669"/>
    <property type="project" value="TreeGrafter"/>
</dbReference>
<name>A0A814INS1_9BILA</name>
<dbReference type="SUPFAM" id="SSF47874">
    <property type="entry name" value="Annexin"/>
    <property type="match status" value="1"/>
</dbReference>
<evidence type="ECO:0000313" key="5">
    <source>
        <dbReference type="EMBL" id="CAF1027113.1"/>
    </source>
</evidence>
<keyword evidence="2" id="KW-0677">Repeat</keyword>
<dbReference type="OrthoDB" id="37886at2759"/>
<dbReference type="EMBL" id="CAJNOO010000758">
    <property type="protein sequence ID" value="CAF1027113.1"/>
    <property type="molecule type" value="Genomic_DNA"/>
</dbReference>
<evidence type="ECO:0000256" key="4">
    <source>
        <dbReference type="SAM" id="MobiDB-lite"/>
    </source>
</evidence>
<evidence type="ECO:0000313" key="6">
    <source>
        <dbReference type="EMBL" id="CAF3861505.1"/>
    </source>
</evidence>
<dbReference type="InterPro" id="IPR018502">
    <property type="entry name" value="Annexin_repeat"/>
</dbReference>
<reference evidence="5" key="1">
    <citation type="submission" date="2021-02" db="EMBL/GenBank/DDBJ databases">
        <authorList>
            <person name="Nowell W R."/>
        </authorList>
    </citation>
    <scope>NUCLEOTIDE SEQUENCE</scope>
</reference>